<name>A0A1G2BB83_9BACT</name>
<keyword evidence="2" id="KW-0812">Transmembrane</keyword>
<dbReference type="EMBL" id="MHKI01000020">
    <property type="protein sequence ID" value="OGY86421.1"/>
    <property type="molecule type" value="Genomic_DNA"/>
</dbReference>
<dbReference type="InterPro" id="IPR025645">
    <property type="entry name" value="DUF4349"/>
</dbReference>
<evidence type="ECO:0000313" key="4">
    <source>
        <dbReference type="EMBL" id="OGY86421.1"/>
    </source>
</evidence>
<feature type="transmembrane region" description="Helical" evidence="2">
    <location>
        <begin position="71"/>
        <end position="90"/>
    </location>
</feature>
<comment type="caution">
    <text evidence="4">The sequence shown here is derived from an EMBL/GenBank/DDBJ whole genome shotgun (WGS) entry which is preliminary data.</text>
</comment>
<gene>
    <name evidence="4" type="ORF">A2319_01210</name>
</gene>
<evidence type="ECO:0000259" key="3">
    <source>
        <dbReference type="Pfam" id="PF14257"/>
    </source>
</evidence>
<reference evidence="4 5" key="1">
    <citation type="journal article" date="2016" name="Nat. Commun.">
        <title>Thousands of microbial genomes shed light on interconnected biogeochemical processes in an aquifer system.</title>
        <authorList>
            <person name="Anantharaman K."/>
            <person name="Brown C.T."/>
            <person name="Hug L.A."/>
            <person name="Sharon I."/>
            <person name="Castelle C.J."/>
            <person name="Probst A.J."/>
            <person name="Thomas B.C."/>
            <person name="Singh A."/>
            <person name="Wilkins M.J."/>
            <person name="Karaoz U."/>
            <person name="Brodie E.L."/>
            <person name="Williams K.H."/>
            <person name="Hubbard S.S."/>
            <person name="Banfield J.F."/>
        </authorList>
    </citation>
    <scope>NUCLEOTIDE SEQUENCE [LARGE SCALE GENOMIC DNA]</scope>
</reference>
<evidence type="ECO:0000313" key="5">
    <source>
        <dbReference type="Proteomes" id="UP000176420"/>
    </source>
</evidence>
<dbReference type="AlphaFoldDB" id="A0A1G2BB83"/>
<organism evidence="4 5">
    <name type="scientific">Candidatus Kerfeldbacteria bacterium RIFOXYB2_FULL_38_14</name>
    <dbReference type="NCBI Taxonomy" id="1798547"/>
    <lineage>
        <taxon>Bacteria</taxon>
        <taxon>Candidatus Kerfeldiibacteriota</taxon>
    </lineage>
</organism>
<protein>
    <recommendedName>
        <fullName evidence="3">DUF4349 domain-containing protein</fullName>
    </recommendedName>
</protein>
<keyword evidence="2" id="KW-1133">Transmembrane helix</keyword>
<proteinExistence type="predicted"/>
<sequence length="386" mass="44415">MNNKATKFSVEKLLALIKEEANAKNFDVAQKKIAGQLHLVWHKEREKKQEDYKNIKEKLTMKNYFFSKKQWIYGATTVGVLILAVVSVIVTNPQEQTATTSNELTLSAFNNKIKVEQDLESTPVALGELDYINFDPILKENTLSYQQNGKEKQLLVTDVAFQLETKENILNVVQEIQKKMNDLEGYLVSTNYDDNTHYKNGTIYVKVPVARLDEFQQFLNKHDTNGELKVLSYNVQNVSAEVVQLDETIKQIEEQIAEKRKELSAMNSEEERTLLQQEIERQEKQIQDSQDEREQTIAQYGLADVTIVLLEKQKTAWNDISNIDTTTFWGEVKYETIRALCSLVDTLGLVVMFTVWVAVYSLIPVPLVWLVGKIVRKIKAKKRENS</sequence>
<feature type="domain" description="DUF4349" evidence="3">
    <location>
        <begin position="155"/>
        <end position="369"/>
    </location>
</feature>
<evidence type="ECO:0000256" key="2">
    <source>
        <dbReference type="SAM" id="Phobius"/>
    </source>
</evidence>
<feature type="coiled-coil region" evidence="1">
    <location>
        <begin position="235"/>
        <end position="299"/>
    </location>
</feature>
<dbReference type="Pfam" id="PF14257">
    <property type="entry name" value="DUF4349"/>
    <property type="match status" value="1"/>
</dbReference>
<keyword evidence="1" id="KW-0175">Coiled coil</keyword>
<accession>A0A1G2BB83</accession>
<keyword evidence="2" id="KW-0472">Membrane</keyword>
<dbReference type="Proteomes" id="UP000176420">
    <property type="component" value="Unassembled WGS sequence"/>
</dbReference>
<feature type="transmembrane region" description="Helical" evidence="2">
    <location>
        <begin position="347"/>
        <end position="372"/>
    </location>
</feature>
<evidence type="ECO:0000256" key="1">
    <source>
        <dbReference type="SAM" id="Coils"/>
    </source>
</evidence>